<dbReference type="EMBL" id="MW018138">
    <property type="protein sequence ID" value="QPB44424.1"/>
    <property type="molecule type" value="Genomic_DNA"/>
</dbReference>
<evidence type="ECO:0008006" key="4">
    <source>
        <dbReference type="Google" id="ProtNLM"/>
    </source>
</evidence>
<evidence type="ECO:0000313" key="3">
    <source>
        <dbReference type="Proteomes" id="UP001162098"/>
    </source>
</evidence>
<keyword evidence="3" id="KW-1185">Reference proteome</keyword>
<feature type="region of interest" description="Disordered" evidence="1">
    <location>
        <begin position="1"/>
        <end position="29"/>
    </location>
</feature>
<sequence length="671" mass="73744">MGDFMPGGTNKRALPCSAKPRRSKRHRTNGFIRRRAEPIAEEQTSITVDEMPSEILVCIARKLPDLASVLRWSLSSPRLFAAIAANGLDRQVRERLIGGDDCPCLAVAPRLKDESRTGCPGWCSAKIINHRIATALRCERFLEGMSGSYAALRERALRRMDEHYGGRFAFTEDMLGSVESSNGNMNHLLGAIATHGIEALAYRAFTLDLQFQDLRRAVNSFGGLDIVTLPLFAWNYLPWTACRAEEDYIHGNESGWLRQVFPRYRLAQGHDRLRVEAMLGMVRTLRAVIVGHNTASCTVEMPHYHDDRHCAFNRASSPACRSTDSFAIHMRYQARVLRDVLERVRLRIVEPVPSTSLRQIITPNASCDAILHILASEGGWAIQSTASNRPRTKSSVLPAWVLVTDPAMCDVDFVDDFNLLDALWPMPRVPKLLSVSDNSFAFHLVSASLSDRDALFHCGEHGTVLTDHRSSCAELGAAVESLFEICDGPTNATIHLLSKAVCVAERSGLARCAGHASETVIRAIFTSGGLIDNRANLFLTTDNWRTLNDGRSLATKLVPMHRALTDDCDSTVALCVNAASLLLVLRRLQPEGNRADLGLCLANTGPSFKSVCEAADRHAVQLAKQILLLPLVALARCGALETRTNVESTRAMLVSLGDMGFRGAKELLGAV</sequence>
<accession>A0A7S8BD34</accession>
<proteinExistence type="predicted"/>
<dbReference type="Proteomes" id="UP001162098">
    <property type="component" value="Segment"/>
</dbReference>
<evidence type="ECO:0000256" key="1">
    <source>
        <dbReference type="SAM" id="MobiDB-lite"/>
    </source>
</evidence>
<reference evidence="2 3" key="1">
    <citation type="submission" date="2020-09" db="EMBL/GenBank/DDBJ databases">
        <authorList>
            <person name="Zhang R."/>
            <person name="Garcia K."/>
            <person name="Ogata H."/>
        </authorList>
    </citation>
    <scope>NUCLEOTIDE SEQUENCE [LARGE SCALE GENOMIC DNA]</scope>
    <source>
        <strain evidence="3">stheno</strain>
    </source>
</reference>
<feature type="compositionally biased region" description="Basic residues" evidence="1">
    <location>
        <begin position="19"/>
        <end position="28"/>
    </location>
</feature>
<dbReference type="KEGG" id="vg:80543620"/>
<name>A0A7S8BD34_9VIRU</name>
<organism evidence="2 3">
    <name type="scientific">Medusavirus stheno T3</name>
    <dbReference type="NCBI Taxonomy" id="3069717"/>
    <lineage>
        <taxon>Viruses</taxon>
        <taxon>Varidnaviria</taxon>
        <taxon>Bamfordvirae</taxon>
        <taxon>Nucleocytoviricota</taxon>
        <taxon>Megaviricetes</taxon>
        <taxon>Mamonoviridae</taxon>
        <taxon>Medusavirus</taxon>
        <taxon>Medusavirus sthenus</taxon>
    </lineage>
</organism>
<protein>
    <recommendedName>
        <fullName evidence="4">F-box domain-containing protein</fullName>
    </recommendedName>
</protein>
<evidence type="ECO:0000313" key="2">
    <source>
        <dbReference type="EMBL" id="QPB44424.1"/>
    </source>
</evidence>